<evidence type="ECO:0000256" key="7">
    <source>
        <dbReference type="ARBA" id="ARBA00053401"/>
    </source>
</evidence>
<comment type="function">
    <text evidence="7 10 11">Participates actively in the response to hyperosmotic and heat shock by preventing the aggregation of stress-denatured proteins, in association with DnaK and GrpE. It is the nucleotide exchange factor for DnaK and may function as a thermosensor. Unfolded proteins bind initially to DnaJ; upon interaction with the DnaJ-bound protein, DnaK hydrolyzes its bound ATP, resulting in the formation of a stable complex. GrpE releases ADP from DnaK; ATP binding to DnaK triggers the release of the substrate protein, thus completing the reaction cycle. Several rounds of ATP-dependent interactions between DnaJ, DnaK and GrpE are required for fully efficient folding.</text>
</comment>
<organism evidence="14 15">
    <name type="scientific">Aquisalibacillus elongatus</name>
    <dbReference type="NCBI Taxonomy" id="485577"/>
    <lineage>
        <taxon>Bacteria</taxon>
        <taxon>Bacillati</taxon>
        <taxon>Bacillota</taxon>
        <taxon>Bacilli</taxon>
        <taxon>Bacillales</taxon>
        <taxon>Bacillaceae</taxon>
        <taxon>Aquisalibacillus</taxon>
    </lineage>
</organism>
<accession>A0A3N5BJZ7</accession>
<comment type="caution">
    <text evidence="14">The sequence shown here is derived from an EMBL/GenBank/DDBJ whole genome shotgun (WGS) entry which is preliminary data.</text>
</comment>
<evidence type="ECO:0000256" key="3">
    <source>
        <dbReference type="ARBA" id="ARBA00011738"/>
    </source>
</evidence>
<dbReference type="Gene3D" id="2.30.22.10">
    <property type="entry name" value="Head domain of nucleotide exchange factor GrpE"/>
    <property type="match status" value="1"/>
</dbReference>
<feature type="region of interest" description="Disordered" evidence="13">
    <location>
        <begin position="1"/>
        <end position="48"/>
    </location>
</feature>
<name>A0A3N5BJZ7_9BACI</name>
<dbReference type="SUPFAM" id="SSF51064">
    <property type="entry name" value="Head domain of nucleotide exchange factor GrpE"/>
    <property type="match status" value="1"/>
</dbReference>
<evidence type="ECO:0000256" key="6">
    <source>
        <dbReference type="ARBA" id="ARBA00023186"/>
    </source>
</evidence>
<evidence type="ECO:0000313" key="14">
    <source>
        <dbReference type="EMBL" id="RPF55580.1"/>
    </source>
</evidence>
<dbReference type="PRINTS" id="PR00773">
    <property type="entry name" value="GRPEPROTEIN"/>
</dbReference>
<dbReference type="GO" id="GO:0005737">
    <property type="term" value="C:cytoplasm"/>
    <property type="evidence" value="ECO:0007669"/>
    <property type="project" value="UniProtKB-SubCell"/>
</dbReference>
<dbReference type="Pfam" id="PF01025">
    <property type="entry name" value="GrpE"/>
    <property type="match status" value="1"/>
</dbReference>
<comment type="similarity">
    <text evidence="2 10 12">Belongs to the GrpE family.</text>
</comment>
<evidence type="ECO:0000256" key="9">
    <source>
        <dbReference type="ARBA" id="ARBA00076414"/>
    </source>
</evidence>
<sequence>MDEKTMNQDHEIQEDINDSEKTDEKVEATEEAANSENEEQSKIQQLEQEKEELQNKLLRTQADFDNFRRRTQIEKETDSKYKSQELVTEILPVLDNFERALQANVEEDSAHSFVDGVKMVYNQLHQALEKAGVEEIAAEDEQFDPNMHQAVMQVQEEGYESNQVVEVLQKGYTLKDRVIRPAMVKVNE</sequence>
<evidence type="ECO:0000256" key="11">
    <source>
        <dbReference type="RuleBase" id="RU000639"/>
    </source>
</evidence>
<feature type="compositionally biased region" description="Basic and acidic residues" evidence="13">
    <location>
        <begin position="1"/>
        <end position="28"/>
    </location>
</feature>
<keyword evidence="5 10" id="KW-0346">Stress response</keyword>
<dbReference type="NCBIfam" id="NF010738">
    <property type="entry name" value="PRK14140.1"/>
    <property type="match status" value="1"/>
</dbReference>
<dbReference type="InterPro" id="IPR000740">
    <property type="entry name" value="GrpE"/>
</dbReference>
<dbReference type="InterPro" id="IPR013805">
    <property type="entry name" value="GrpE_CC"/>
</dbReference>
<dbReference type="GO" id="GO:0051082">
    <property type="term" value="F:unfolded protein binding"/>
    <property type="evidence" value="ECO:0007669"/>
    <property type="project" value="TreeGrafter"/>
</dbReference>
<keyword evidence="6 10" id="KW-0143">Chaperone</keyword>
<evidence type="ECO:0000256" key="13">
    <source>
        <dbReference type="SAM" id="MobiDB-lite"/>
    </source>
</evidence>
<keyword evidence="15" id="KW-1185">Reference proteome</keyword>
<evidence type="ECO:0000256" key="2">
    <source>
        <dbReference type="ARBA" id="ARBA00009054"/>
    </source>
</evidence>
<comment type="subcellular location">
    <subcellularLocation>
        <location evidence="1 10">Cytoplasm</location>
    </subcellularLocation>
</comment>
<dbReference type="CDD" id="cd00446">
    <property type="entry name" value="GrpE"/>
    <property type="match status" value="1"/>
</dbReference>
<dbReference type="GO" id="GO:0051087">
    <property type="term" value="F:protein-folding chaperone binding"/>
    <property type="evidence" value="ECO:0007669"/>
    <property type="project" value="InterPro"/>
</dbReference>
<dbReference type="PANTHER" id="PTHR21237">
    <property type="entry name" value="GRPE PROTEIN"/>
    <property type="match status" value="1"/>
</dbReference>
<keyword evidence="4 10" id="KW-0963">Cytoplasm</keyword>
<dbReference type="PANTHER" id="PTHR21237:SF23">
    <property type="entry name" value="GRPE PROTEIN HOMOLOG, MITOCHONDRIAL"/>
    <property type="match status" value="1"/>
</dbReference>
<dbReference type="Gene3D" id="3.90.20.20">
    <property type="match status" value="1"/>
</dbReference>
<dbReference type="FunFam" id="2.30.22.10:FF:000001">
    <property type="entry name" value="Protein GrpE"/>
    <property type="match status" value="1"/>
</dbReference>
<comment type="subunit">
    <text evidence="3 10">Homodimer.</text>
</comment>
<dbReference type="InterPro" id="IPR009012">
    <property type="entry name" value="GrpE_head"/>
</dbReference>
<evidence type="ECO:0000256" key="8">
    <source>
        <dbReference type="ARBA" id="ARBA00072274"/>
    </source>
</evidence>
<evidence type="ECO:0000256" key="5">
    <source>
        <dbReference type="ARBA" id="ARBA00023016"/>
    </source>
</evidence>
<evidence type="ECO:0000256" key="12">
    <source>
        <dbReference type="RuleBase" id="RU004478"/>
    </source>
</evidence>
<dbReference type="AlphaFoldDB" id="A0A3N5BJZ7"/>
<protein>
    <recommendedName>
        <fullName evidence="8 10">Protein GrpE</fullName>
    </recommendedName>
    <alternativeName>
        <fullName evidence="9 10">HSP-70 cofactor</fullName>
    </alternativeName>
</protein>
<dbReference type="GO" id="GO:0000774">
    <property type="term" value="F:adenyl-nucleotide exchange factor activity"/>
    <property type="evidence" value="ECO:0007669"/>
    <property type="project" value="InterPro"/>
</dbReference>
<dbReference type="Proteomes" id="UP000276443">
    <property type="component" value="Unassembled WGS sequence"/>
</dbReference>
<dbReference type="RefSeq" id="WP_245997942.1">
    <property type="nucleotide sequence ID" value="NZ_RKRF01000007.1"/>
</dbReference>
<reference evidence="14 15" key="1">
    <citation type="submission" date="2018-11" db="EMBL/GenBank/DDBJ databases">
        <title>Genomic Encyclopedia of Type Strains, Phase IV (KMG-IV): sequencing the most valuable type-strain genomes for metagenomic binning, comparative biology and taxonomic classification.</title>
        <authorList>
            <person name="Goeker M."/>
        </authorList>
    </citation>
    <scope>NUCLEOTIDE SEQUENCE [LARGE SCALE GENOMIC DNA]</scope>
    <source>
        <strain evidence="14 15">DSM 18090</strain>
    </source>
</reference>
<proteinExistence type="inferred from homology"/>
<dbReference type="PROSITE" id="PS01071">
    <property type="entry name" value="GRPE"/>
    <property type="match status" value="1"/>
</dbReference>
<evidence type="ECO:0000256" key="10">
    <source>
        <dbReference type="HAMAP-Rule" id="MF_01151"/>
    </source>
</evidence>
<evidence type="ECO:0000256" key="4">
    <source>
        <dbReference type="ARBA" id="ARBA00022490"/>
    </source>
</evidence>
<dbReference type="HAMAP" id="MF_01151">
    <property type="entry name" value="GrpE"/>
    <property type="match status" value="1"/>
</dbReference>
<dbReference type="GO" id="GO:0042803">
    <property type="term" value="F:protein homodimerization activity"/>
    <property type="evidence" value="ECO:0007669"/>
    <property type="project" value="InterPro"/>
</dbReference>
<gene>
    <name evidence="10" type="primary">grpE</name>
    <name evidence="14" type="ORF">EDC24_0458</name>
</gene>
<evidence type="ECO:0000313" key="15">
    <source>
        <dbReference type="Proteomes" id="UP000276443"/>
    </source>
</evidence>
<dbReference type="SUPFAM" id="SSF58014">
    <property type="entry name" value="Coiled-coil domain of nucleotide exchange factor GrpE"/>
    <property type="match status" value="1"/>
</dbReference>
<evidence type="ECO:0000256" key="1">
    <source>
        <dbReference type="ARBA" id="ARBA00004496"/>
    </source>
</evidence>
<dbReference type="GO" id="GO:0006457">
    <property type="term" value="P:protein folding"/>
    <property type="evidence" value="ECO:0007669"/>
    <property type="project" value="InterPro"/>
</dbReference>
<dbReference type="EMBL" id="RKRF01000007">
    <property type="protein sequence ID" value="RPF55580.1"/>
    <property type="molecule type" value="Genomic_DNA"/>
</dbReference>